<dbReference type="HOGENOM" id="CLU_2700360_0_0_9"/>
<comment type="caution">
    <text evidence="2">The sequence shown here is derived from an EMBL/GenBank/DDBJ whole genome shotgun (WGS) entry which is preliminary data.</text>
</comment>
<keyword evidence="1" id="KW-1133">Transmembrane helix</keyword>
<name>R7ZHH4_LYSSH</name>
<dbReference type="RefSeq" id="WP_010858136.1">
    <property type="nucleotide sequence ID" value="NZ_KB933398.1"/>
</dbReference>
<evidence type="ECO:0000313" key="3">
    <source>
        <dbReference type="Proteomes" id="UP000013911"/>
    </source>
</evidence>
<organism evidence="2 3">
    <name type="scientific">Lysinibacillus sphaericus OT4b.31</name>
    <dbReference type="NCBI Taxonomy" id="1285586"/>
    <lineage>
        <taxon>Bacteria</taxon>
        <taxon>Bacillati</taxon>
        <taxon>Bacillota</taxon>
        <taxon>Bacilli</taxon>
        <taxon>Bacillales</taxon>
        <taxon>Bacillaceae</taxon>
        <taxon>Lysinibacillus</taxon>
    </lineage>
</organism>
<dbReference type="PATRIC" id="fig|1285586.5.peg.1186"/>
<feature type="transmembrane region" description="Helical" evidence="1">
    <location>
        <begin position="36"/>
        <end position="56"/>
    </location>
</feature>
<dbReference type="Proteomes" id="UP000013911">
    <property type="component" value="Unassembled WGS sequence"/>
</dbReference>
<gene>
    <name evidence="2" type="ORF">H131_05873</name>
</gene>
<accession>R7ZHH4</accession>
<dbReference type="AlphaFoldDB" id="R7ZHH4"/>
<feature type="transmembrane region" description="Helical" evidence="1">
    <location>
        <begin position="12"/>
        <end position="30"/>
    </location>
</feature>
<keyword evidence="1" id="KW-0812">Transmembrane</keyword>
<reference evidence="2 3" key="1">
    <citation type="submission" date="2013-04" db="EMBL/GenBank/DDBJ databases">
        <title>Draft genome of the heavy metal tolerant bacterium Lysinibacillus sphaericus strain OT4b.31.</title>
        <authorList>
            <person name="Pena-Montenegro T.D."/>
            <person name="Dussan J."/>
        </authorList>
    </citation>
    <scope>NUCLEOTIDE SEQUENCE [LARGE SCALE GENOMIC DNA]</scope>
    <source>
        <strain evidence="2 3">OT4b.31</strain>
    </source>
</reference>
<evidence type="ECO:0000313" key="2">
    <source>
        <dbReference type="EMBL" id="EON73494.1"/>
    </source>
</evidence>
<keyword evidence="1" id="KW-0472">Membrane</keyword>
<dbReference type="EMBL" id="AQPX01000010">
    <property type="protein sequence ID" value="EON73494.1"/>
    <property type="molecule type" value="Genomic_DNA"/>
</dbReference>
<protein>
    <submittedName>
        <fullName evidence="2">Uncharacterized protein</fullName>
    </submittedName>
</protein>
<dbReference type="eggNOG" id="ENOG502ZU1P">
    <property type="taxonomic scope" value="Bacteria"/>
</dbReference>
<proteinExistence type="predicted"/>
<evidence type="ECO:0000256" key="1">
    <source>
        <dbReference type="SAM" id="Phobius"/>
    </source>
</evidence>
<sequence>MNDKKKGKLQVTVIVLMILILVAAFVLIFLGHYSMAFVLFGIFIVSINFISNWIGIKNADYVYRKIHKNNDKW</sequence>
<dbReference type="OrthoDB" id="2697454at2"/>